<name>A0A382SUT2_9ZZZZ</name>
<feature type="transmembrane region" description="Helical" evidence="1">
    <location>
        <begin position="7"/>
        <end position="25"/>
    </location>
</feature>
<protein>
    <recommendedName>
        <fullName evidence="3">Major facilitator superfamily (MFS) profile domain-containing protein</fullName>
    </recommendedName>
</protein>
<organism evidence="2">
    <name type="scientific">marine metagenome</name>
    <dbReference type="NCBI Taxonomy" id="408172"/>
    <lineage>
        <taxon>unclassified sequences</taxon>
        <taxon>metagenomes</taxon>
        <taxon>ecological metagenomes</taxon>
    </lineage>
</organism>
<reference evidence="2" key="1">
    <citation type="submission" date="2018-05" db="EMBL/GenBank/DDBJ databases">
        <authorList>
            <person name="Lanie J.A."/>
            <person name="Ng W.-L."/>
            <person name="Kazmierczak K.M."/>
            <person name="Andrzejewski T.M."/>
            <person name="Davidsen T.M."/>
            <person name="Wayne K.J."/>
            <person name="Tettelin H."/>
            <person name="Glass J.I."/>
            <person name="Rusch D."/>
            <person name="Podicherti R."/>
            <person name="Tsui H.-C.T."/>
            <person name="Winkler M.E."/>
        </authorList>
    </citation>
    <scope>NUCLEOTIDE SEQUENCE</scope>
</reference>
<evidence type="ECO:0000313" key="2">
    <source>
        <dbReference type="EMBL" id="SVD13674.1"/>
    </source>
</evidence>
<sequence length="132" mass="13790">RASRQGVACVSLVICALFILGAFFVNGATAAVALVTAGSFFAGTAGPCGYTIAIDMGGRHVAPLFSTMNMVGNFGAVAFIAGTPYVEQAIGWSGVMTMFCALFLVAAFCWWRLNSSGTVFEQSLLKNNTDAR</sequence>
<gene>
    <name evidence="2" type="ORF">METZ01_LOCUS366528</name>
</gene>
<evidence type="ECO:0000256" key="1">
    <source>
        <dbReference type="SAM" id="Phobius"/>
    </source>
</evidence>
<feature type="transmembrane region" description="Helical" evidence="1">
    <location>
        <begin position="64"/>
        <end position="83"/>
    </location>
</feature>
<feature type="transmembrane region" description="Helical" evidence="1">
    <location>
        <begin position="31"/>
        <end position="52"/>
    </location>
</feature>
<keyword evidence="1" id="KW-0472">Membrane</keyword>
<feature type="transmembrane region" description="Helical" evidence="1">
    <location>
        <begin position="89"/>
        <end position="111"/>
    </location>
</feature>
<dbReference type="Gene3D" id="1.20.1250.20">
    <property type="entry name" value="MFS general substrate transporter like domains"/>
    <property type="match status" value="1"/>
</dbReference>
<dbReference type="InterPro" id="IPR036259">
    <property type="entry name" value="MFS_trans_sf"/>
</dbReference>
<keyword evidence="1" id="KW-1133">Transmembrane helix</keyword>
<evidence type="ECO:0008006" key="3">
    <source>
        <dbReference type="Google" id="ProtNLM"/>
    </source>
</evidence>
<dbReference type="AlphaFoldDB" id="A0A382SUT2"/>
<proteinExistence type="predicted"/>
<dbReference type="SUPFAM" id="SSF103473">
    <property type="entry name" value="MFS general substrate transporter"/>
    <property type="match status" value="1"/>
</dbReference>
<keyword evidence="1" id="KW-0812">Transmembrane</keyword>
<accession>A0A382SUT2</accession>
<dbReference type="EMBL" id="UINC01131767">
    <property type="protein sequence ID" value="SVD13674.1"/>
    <property type="molecule type" value="Genomic_DNA"/>
</dbReference>
<feature type="non-terminal residue" evidence="2">
    <location>
        <position position="1"/>
    </location>
</feature>